<dbReference type="EMBL" id="OBQI01000008">
    <property type="protein sequence ID" value="SOC53306.1"/>
    <property type="molecule type" value="Genomic_DNA"/>
</dbReference>
<name>A0A285VJE2_9ACTN</name>
<feature type="compositionally biased region" description="Low complexity" evidence="1">
    <location>
        <begin position="74"/>
        <end position="93"/>
    </location>
</feature>
<dbReference type="OrthoDB" id="5190209at2"/>
<feature type="region of interest" description="Disordered" evidence="1">
    <location>
        <begin position="205"/>
        <end position="285"/>
    </location>
</feature>
<evidence type="ECO:0000313" key="3">
    <source>
        <dbReference type="Proteomes" id="UP000219435"/>
    </source>
</evidence>
<gene>
    <name evidence="2" type="ORF">SAMN05660748_4387</name>
</gene>
<organism evidence="2 3">
    <name type="scientific">Blastococcus aggregatus</name>
    <dbReference type="NCBI Taxonomy" id="38502"/>
    <lineage>
        <taxon>Bacteria</taxon>
        <taxon>Bacillati</taxon>
        <taxon>Actinomycetota</taxon>
        <taxon>Actinomycetes</taxon>
        <taxon>Geodermatophilales</taxon>
        <taxon>Geodermatophilaceae</taxon>
        <taxon>Blastococcus</taxon>
    </lineage>
</organism>
<accession>A0A285VJE2</accession>
<dbReference type="Proteomes" id="UP000219435">
    <property type="component" value="Unassembled WGS sequence"/>
</dbReference>
<feature type="compositionally biased region" description="Low complexity" evidence="1">
    <location>
        <begin position="222"/>
        <end position="276"/>
    </location>
</feature>
<feature type="compositionally biased region" description="Pro residues" evidence="1">
    <location>
        <begin position="205"/>
        <end position="221"/>
    </location>
</feature>
<dbReference type="RefSeq" id="WP_097197110.1">
    <property type="nucleotide sequence ID" value="NZ_OBQI01000008.1"/>
</dbReference>
<sequence length="285" mass="29583">MSSSEATATVPARRAAAPVPGASLAGLIGVLDRAEGAATPPRTPASRTRPVHAGAFRASVRAVPLRSVQLAPSARPARLPAAPARTPTVTVVPDPERRPVTGLRDLTRRIALWGGGAHGEYLAWRTPEPAPSTPLRPRLRALTRRIALWGAGPHGEHLAWGRPTPVPAPRQVDPPVVLRELPSTPTIRPAAPSPAVALLPAPTGPVRPGWAPPPSGWPQPPAWRTSTPARPAAARRPLPAAVAVPVPSGPRRTVPAARSPSAEARAGPARARGDPSSRPALLAPR</sequence>
<keyword evidence="3" id="KW-1185">Reference proteome</keyword>
<protein>
    <submittedName>
        <fullName evidence="2">Uncharacterized protein</fullName>
    </submittedName>
</protein>
<dbReference type="AlphaFoldDB" id="A0A285VJE2"/>
<feature type="region of interest" description="Disordered" evidence="1">
    <location>
        <begin position="74"/>
        <end position="96"/>
    </location>
</feature>
<proteinExistence type="predicted"/>
<evidence type="ECO:0000313" key="2">
    <source>
        <dbReference type="EMBL" id="SOC53306.1"/>
    </source>
</evidence>
<reference evidence="3" key="1">
    <citation type="submission" date="2017-08" db="EMBL/GenBank/DDBJ databases">
        <authorList>
            <person name="Varghese N."/>
            <person name="Submissions S."/>
        </authorList>
    </citation>
    <scope>NUCLEOTIDE SEQUENCE [LARGE SCALE GENOMIC DNA]</scope>
    <source>
        <strain evidence="3">DSM 4725</strain>
    </source>
</reference>
<evidence type="ECO:0000256" key="1">
    <source>
        <dbReference type="SAM" id="MobiDB-lite"/>
    </source>
</evidence>